<feature type="region of interest" description="Disordered" evidence="11">
    <location>
        <begin position="955"/>
        <end position="1036"/>
    </location>
</feature>
<keyword evidence="4 9" id="KW-0175">Coiled coil</keyword>
<feature type="compositionally biased region" description="Acidic residues" evidence="11">
    <location>
        <begin position="683"/>
        <end position="703"/>
    </location>
</feature>
<keyword evidence="3" id="KW-0597">Phosphoprotein</keyword>
<dbReference type="CDD" id="cd04383">
    <property type="entry name" value="RhoGAP_srGAP"/>
    <property type="match status" value="1"/>
</dbReference>
<feature type="domain" description="Rho-GAP" evidence="13">
    <location>
        <begin position="458"/>
        <end position="653"/>
    </location>
</feature>
<evidence type="ECO:0000259" key="12">
    <source>
        <dbReference type="PROSITE" id="PS50002"/>
    </source>
</evidence>
<dbReference type="InterPro" id="IPR036028">
    <property type="entry name" value="SH3-like_dom_sf"/>
</dbReference>
<reference evidence="15" key="3">
    <citation type="submission" date="2025-09" db="UniProtKB">
        <authorList>
            <consortium name="Ensembl"/>
        </authorList>
    </citation>
    <scope>IDENTIFICATION</scope>
</reference>
<dbReference type="InterPro" id="IPR031160">
    <property type="entry name" value="F_BAR_dom"/>
</dbReference>
<evidence type="ECO:0000256" key="9">
    <source>
        <dbReference type="PROSITE-ProRule" id="PRU01077"/>
    </source>
</evidence>
<evidence type="ECO:0000256" key="6">
    <source>
        <dbReference type="ARBA" id="ARBA00073473"/>
    </source>
</evidence>
<keyword evidence="16" id="KW-1185">Reference proteome</keyword>
<dbReference type="FunFam" id="2.30.30.40:FF:000005">
    <property type="entry name" value="SLIT-ROBO Rho GTPase-activating protein 1 isoform 2"/>
    <property type="match status" value="1"/>
</dbReference>
<proteinExistence type="predicted"/>
<dbReference type="InterPro" id="IPR000198">
    <property type="entry name" value="RhoGAP_dom"/>
</dbReference>
<reference evidence="15 16" key="1">
    <citation type="submission" date="2022-01" db="EMBL/GenBank/DDBJ databases">
        <title>A chromosome-scale genome assembly of the false clownfish, Amphiprion ocellaris.</title>
        <authorList>
            <person name="Ryu T."/>
        </authorList>
    </citation>
    <scope>NUCLEOTIDE SEQUENCE [LARGE SCALE GENOMIC DNA]</scope>
</reference>
<dbReference type="PANTHER" id="PTHR14166">
    <property type="entry name" value="SLIT-ROBO RHO GTPASE ACTIVATING PROTEIN"/>
    <property type="match status" value="1"/>
</dbReference>
<feature type="domain" description="SH3" evidence="12">
    <location>
        <begin position="702"/>
        <end position="761"/>
    </location>
</feature>
<dbReference type="SMART" id="SM00326">
    <property type="entry name" value="SH3"/>
    <property type="match status" value="1"/>
</dbReference>
<dbReference type="Proteomes" id="UP001501940">
    <property type="component" value="Chromosome 21"/>
</dbReference>
<evidence type="ECO:0000256" key="8">
    <source>
        <dbReference type="PROSITE-ProRule" id="PRU00192"/>
    </source>
</evidence>
<dbReference type="GeneTree" id="ENSGT00950000182824"/>
<dbReference type="SUPFAM" id="SSF48350">
    <property type="entry name" value="GTPase activation domain, GAP"/>
    <property type="match status" value="1"/>
</dbReference>
<dbReference type="InterPro" id="IPR051627">
    <property type="entry name" value="SLIT-ROBO_RhoGAP"/>
</dbReference>
<evidence type="ECO:0000313" key="16">
    <source>
        <dbReference type="Proteomes" id="UP001501940"/>
    </source>
</evidence>
<dbReference type="Ensembl" id="ENSAOCT00000027757.2">
    <property type="protein sequence ID" value="ENSAOCP00000031611.2"/>
    <property type="gene ID" value="ENSAOCG00000023449.2"/>
</dbReference>
<dbReference type="InterPro" id="IPR001060">
    <property type="entry name" value="FCH_dom"/>
</dbReference>
<feature type="compositionally biased region" description="Pro residues" evidence="11">
    <location>
        <begin position="1006"/>
        <end position="1030"/>
    </location>
</feature>
<dbReference type="Gene3D" id="2.30.30.40">
    <property type="entry name" value="SH3 Domains"/>
    <property type="match status" value="1"/>
</dbReference>
<keyword evidence="1 8" id="KW-0728">SH3 domain</keyword>
<dbReference type="SMART" id="SM00324">
    <property type="entry name" value="RhoGAP"/>
    <property type="match status" value="1"/>
</dbReference>
<evidence type="ECO:0000256" key="1">
    <source>
        <dbReference type="ARBA" id="ARBA00022443"/>
    </source>
</evidence>
<dbReference type="GO" id="GO:0005096">
    <property type="term" value="F:GTPase activator activity"/>
    <property type="evidence" value="ECO:0007669"/>
    <property type="project" value="UniProtKB-KW"/>
</dbReference>
<dbReference type="FunFam" id="1.10.555.10:FF:000010">
    <property type="entry name" value="SLIT-ROBO Rho GTPase-activating protein 1 isoform 2"/>
    <property type="match status" value="1"/>
</dbReference>
<feature type="coiled-coil region" evidence="10">
    <location>
        <begin position="337"/>
        <end position="364"/>
    </location>
</feature>
<feature type="compositionally biased region" description="Basic and acidic residues" evidence="11">
    <location>
        <begin position="901"/>
        <end position="910"/>
    </location>
</feature>
<name>A0A3Q1DGY3_AMPOC</name>
<dbReference type="Pfam" id="PF00611">
    <property type="entry name" value="FCH"/>
    <property type="match status" value="1"/>
</dbReference>
<evidence type="ECO:0000256" key="7">
    <source>
        <dbReference type="ARBA" id="ARBA00083891"/>
    </source>
</evidence>
<evidence type="ECO:0000256" key="5">
    <source>
        <dbReference type="ARBA" id="ARBA00056458"/>
    </source>
</evidence>
<dbReference type="Pfam" id="PF00620">
    <property type="entry name" value="RhoGAP"/>
    <property type="match status" value="1"/>
</dbReference>
<dbReference type="PROSITE" id="PS50002">
    <property type="entry name" value="SH3"/>
    <property type="match status" value="1"/>
</dbReference>
<accession>A0A3Q1DGY3</accession>
<feature type="domain" description="F-BAR" evidence="14">
    <location>
        <begin position="1"/>
        <end position="302"/>
    </location>
</feature>
<dbReference type="Gene3D" id="1.10.555.10">
    <property type="entry name" value="Rho GTPase activation protein"/>
    <property type="match status" value="1"/>
</dbReference>
<dbReference type="SUPFAM" id="SSF50044">
    <property type="entry name" value="SH3-domain"/>
    <property type="match status" value="1"/>
</dbReference>
<dbReference type="Pfam" id="PF00018">
    <property type="entry name" value="SH3_1"/>
    <property type="match status" value="1"/>
</dbReference>
<keyword evidence="2" id="KW-0343">GTPase activation</keyword>
<dbReference type="GO" id="GO:0007165">
    <property type="term" value="P:signal transduction"/>
    <property type="evidence" value="ECO:0007669"/>
    <property type="project" value="InterPro"/>
</dbReference>
<evidence type="ECO:0000256" key="10">
    <source>
        <dbReference type="SAM" id="Coils"/>
    </source>
</evidence>
<feature type="compositionally biased region" description="Pro residues" evidence="11">
    <location>
        <begin position="969"/>
        <end position="986"/>
    </location>
</feature>
<feature type="region of interest" description="Disordered" evidence="11">
    <location>
        <begin position="678"/>
        <end position="703"/>
    </location>
</feature>
<protein>
    <recommendedName>
        <fullName evidence="6">SLIT-ROBO Rho GTPase-activating protein 1</fullName>
    </recommendedName>
    <alternativeName>
        <fullName evidence="7">Rho GTPase-activating protein 13</fullName>
    </alternativeName>
</protein>
<feature type="compositionally biased region" description="Basic and acidic residues" evidence="11">
    <location>
        <begin position="877"/>
        <end position="890"/>
    </location>
</feature>
<sequence>FSPVFYVRTQLVEQQRCLEQQTEMRVQLLQDLQDFFRKKAEIETEYSRNLEKLAERFMAKTRSTKDHQQYKKDQNLLSPVNCWYLLLNQVRRESKDHATLSDLYLNNVITRLTHISEDSARLLKRSKEIIFQLQEDLMKLLNELYTVMKTYHMYHAETINAETKLREAERQEGRVKGVSGSGGGVEPVFGLRIEERHQRRNAARKMEKMREKRKAKYSENKLKALKARNEYLLTLEATNASVFKYYIHDLPDIIDCCDLGYHSSLSRSLRTYLSAELSLEASRRAGLEVLEGAVEGLDPARDRQRLLGLYPTAFCPPQRFSFQAHMGDAVSITPQVQAELTLRLTQLQTRLASLKIENEEVKKTWGATLTTLQDMTVLDDYDVSQSFTHSPSSESVKSSVSDGYLNKPSLAKRRANQQETELFYFTKFREYLEGSNLISKLQAKHDILKKALAEGKTSRLLRGRKNSHSKHQDSTKAIPLLVESCIRYINLHGLQHQGIFRVSGSQVEVNDIKNSFERGNDPLIDEESNHDINSVAGVLKLYFRGLENPLFPKDRFNDLISCIRIENMYERAQCIRKILLGVPRATLVVMRYLFAFLNHLSQYSDENMMDAGNLAIVFGPTLLPTPDTLDQVACQAHVNEVIKTVILNHDNIFPDTKELPGPVYEKCMTGDQYCESPFSEPGALEEAEPDAGTETQTSDEEGEAVEAVARFDYVGRSGRELSFKKGASLQLFQRASHDWWEGRHNGSIGLVPHQYIVVKDRADAMSDTLSQKADSDGGSSSTDDKRSRSELSSPTDIRPPDTYNSHRRKRTDGLFRRPLCRSNDNHGNGNVMERSSPPVTGHFSPRELLLGRGQGLTPPLDSPERRRRSAAVTMTVSRHDSLRRPEDTPIRRSSSGQHGFNDNHRSRAIDPDTLAQDIEESVTVALGELRQLERQGCRPAPDVVLDTLEQVKNGPVTACSSDPLSPLSPISPLPGPPPGPPRPANPSPDALGSFKPVAAARIGAPLRPPALRPKPMVPPKSSTPPLPPPLDKSCTM</sequence>
<dbReference type="Gene3D" id="1.20.1270.60">
    <property type="entry name" value="Arfaptin homology (AH) domain/BAR domain"/>
    <property type="match status" value="1"/>
</dbReference>
<dbReference type="AlphaFoldDB" id="A0A3Q1DGY3"/>
<reference evidence="15" key="2">
    <citation type="submission" date="2025-08" db="UniProtKB">
        <authorList>
            <consortium name="Ensembl"/>
        </authorList>
    </citation>
    <scope>IDENTIFICATION</scope>
</reference>
<dbReference type="PROSITE" id="PS51741">
    <property type="entry name" value="F_BAR"/>
    <property type="match status" value="1"/>
</dbReference>
<evidence type="ECO:0000259" key="14">
    <source>
        <dbReference type="PROSITE" id="PS51741"/>
    </source>
</evidence>
<evidence type="ECO:0000256" key="4">
    <source>
        <dbReference type="ARBA" id="ARBA00023054"/>
    </source>
</evidence>
<dbReference type="InterPro" id="IPR008936">
    <property type="entry name" value="Rho_GTPase_activation_prot"/>
</dbReference>
<evidence type="ECO:0000259" key="13">
    <source>
        <dbReference type="PROSITE" id="PS50238"/>
    </source>
</evidence>
<dbReference type="SMART" id="SM00055">
    <property type="entry name" value="FCH"/>
    <property type="match status" value="1"/>
</dbReference>
<dbReference type="OMA" id="LENDEVW"/>
<dbReference type="InterPro" id="IPR001452">
    <property type="entry name" value="SH3_domain"/>
</dbReference>
<evidence type="ECO:0000313" key="15">
    <source>
        <dbReference type="Ensembl" id="ENSAOCP00000031611.2"/>
    </source>
</evidence>
<dbReference type="SUPFAM" id="SSF103657">
    <property type="entry name" value="BAR/IMD domain-like"/>
    <property type="match status" value="1"/>
</dbReference>
<feature type="region of interest" description="Disordered" evidence="11">
    <location>
        <begin position="767"/>
        <end position="910"/>
    </location>
</feature>
<evidence type="ECO:0000256" key="3">
    <source>
        <dbReference type="ARBA" id="ARBA00022553"/>
    </source>
</evidence>
<organism evidence="15 16">
    <name type="scientific">Amphiprion ocellaris</name>
    <name type="common">Clown anemonefish</name>
    <dbReference type="NCBI Taxonomy" id="80972"/>
    <lineage>
        <taxon>Eukaryota</taxon>
        <taxon>Metazoa</taxon>
        <taxon>Chordata</taxon>
        <taxon>Craniata</taxon>
        <taxon>Vertebrata</taxon>
        <taxon>Euteleostomi</taxon>
        <taxon>Actinopterygii</taxon>
        <taxon>Neopterygii</taxon>
        <taxon>Teleostei</taxon>
        <taxon>Neoteleostei</taxon>
        <taxon>Acanthomorphata</taxon>
        <taxon>Ovalentaria</taxon>
        <taxon>Pomacentridae</taxon>
        <taxon>Amphiprion</taxon>
    </lineage>
</organism>
<dbReference type="PROSITE" id="PS50238">
    <property type="entry name" value="RHOGAP"/>
    <property type="match status" value="1"/>
</dbReference>
<evidence type="ECO:0000256" key="2">
    <source>
        <dbReference type="ARBA" id="ARBA00022468"/>
    </source>
</evidence>
<dbReference type="FunFam" id="1.20.1270.60:FF:000006">
    <property type="entry name" value="SLIT-ROBO Rho GTPase-activating protein 1 isoform 2"/>
    <property type="match status" value="1"/>
</dbReference>
<comment type="function">
    <text evidence="5">GTPase-activating protein for RhoA and Cdc42 small GTPases. Together with CDC42 seems to be involved in the pathway mediating the repulsive signaling of Robo and Slit proteins in neuronal migration. SLIT2, probably through interaction with ROBO1, increases the interaction of SRGAP1 with ROBO1 and inactivates CDC42.</text>
</comment>
<dbReference type="InterPro" id="IPR027267">
    <property type="entry name" value="AH/BAR_dom_sf"/>
</dbReference>
<feature type="compositionally biased region" description="Polar residues" evidence="11">
    <location>
        <begin position="891"/>
        <end position="900"/>
    </location>
</feature>
<evidence type="ECO:0000256" key="11">
    <source>
        <dbReference type="SAM" id="MobiDB-lite"/>
    </source>
</evidence>